<evidence type="ECO:0000259" key="2">
    <source>
        <dbReference type="PROSITE" id="PS50097"/>
    </source>
</evidence>
<feature type="region of interest" description="Disordered" evidence="1">
    <location>
        <begin position="1"/>
        <end position="84"/>
    </location>
</feature>
<protein>
    <recommendedName>
        <fullName evidence="2">BTB domain-containing protein</fullName>
    </recommendedName>
</protein>
<dbReference type="GeneID" id="19167159"/>
<feature type="region of interest" description="Disordered" evidence="1">
    <location>
        <begin position="355"/>
        <end position="374"/>
    </location>
</feature>
<name>W9YAU0_9EURO</name>
<dbReference type="SUPFAM" id="SSF54695">
    <property type="entry name" value="POZ domain"/>
    <property type="match status" value="1"/>
</dbReference>
<organism evidence="3 4">
    <name type="scientific">Capronia epimyces CBS 606.96</name>
    <dbReference type="NCBI Taxonomy" id="1182542"/>
    <lineage>
        <taxon>Eukaryota</taxon>
        <taxon>Fungi</taxon>
        <taxon>Dikarya</taxon>
        <taxon>Ascomycota</taxon>
        <taxon>Pezizomycotina</taxon>
        <taxon>Eurotiomycetes</taxon>
        <taxon>Chaetothyriomycetidae</taxon>
        <taxon>Chaetothyriales</taxon>
        <taxon>Herpotrichiellaceae</taxon>
        <taxon>Capronia</taxon>
    </lineage>
</organism>
<sequence length="394" mass="45689">MFEKEPADPEPSRNMFEKDPADPEPSRVQDSMLRHSKRTSRHSRTGALGSIPKAESAAASRMPLPNDQAEVPEGQEEEEPNNALQTDLSRQSERLFQFSIDENAPVIKNLLLLNQNHQGFNVTIECCGRVWKAHRRFVSRSAYFRTKFNVNDPRSPLTLKINDITFTPNRMDFYLLWLYTGRITVLSRWIDKLWPGEDMEGFLEILVLAANIPGEQPLLQQAHKEVEQLFSTKLWMLSDEDAIESADQARKSVDYCLEMLFEQESKTSSLNRLREAVMVEIFKKADQLLPKHKWLEDWIGRSPSFKSVFRTTRKELLDKGQIKRGPLHPAYRTVDEADARCEEFGDVWVEEAGIQDASASPSTTTEVEDREQPTGRRVTFDENLRRHNPWERWW</sequence>
<dbReference type="Pfam" id="PF00651">
    <property type="entry name" value="BTB"/>
    <property type="match status" value="1"/>
</dbReference>
<evidence type="ECO:0000313" key="4">
    <source>
        <dbReference type="Proteomes" id="UP000019478"/>
    </source>
</evidence>
<dbReference type="InterPro" id="IPR000210">
    <property type="entry name" value="BTB/POZ_dom"/>
</dbReference>
<dbReference type="PROSITE" id="PS50097">
    <property type="entry name" value="BTB"/>
    <property type="match status" value="1"/>
</dbReference>
<comment type="caution">
    <text evidence="3">The sequence shown here is derived from an EMBL/GenBank/DDBJ whole genome shotgun (WGS) entry which is preliminary data.</text>
</comment>
<accession>W9YAU0</accession>
<feature type="compositionally biased region" description="Basic residues" evidence="1">
    <location>
        <begin position="34"/>
        <end position="44"/>
    </location>
</feature>
<gene>
    <name evidence="3" type="ORF">A1O3_03029</name>
</gene>
<dbReference type="RefSeq" id="XP_007731359.1">
    <property type="nucleotide sequence ID" value="XM_007733169.1"/>
</dbReference>
<dbReference type="AlphaFoldDB" id="W9YAU0"/>
<evidence type="ECO:0000256" key="1">
    <source>
        <dbReference type="SAM" id="MobiDB-lite"/>
    </source>
</evidence>
<proteinExistence type="predicted"/>
<dbReference type="InterPro" id="IPR011333">
    <property type="entry name" value="SKP1/BTB/POZ_sf"/>
</dbReference>
<evidence type="ECO:0000313" key="3">
    <source>
        <dbReference type="EMBL" id="EXJ89962.1"/>
    </source>
</evidence>
<dbReference type="EMBL" id="AMGY01000002">
    <property type="protein sequence ID" value="EXJ89962.1"/>
    <property type="molecule type" value="Genomic_DNA"/>
</dbReference>
<dbReference type="OrthoDB" id="10437610at2759"/>
<dbReference type="Gene3D" id="3.30.710.10">
    <property type="entry name" value="Potassium Channel Kv1.1, Chain A"/>
    <property type="match status" value="1"/>
</dbReference>
<feature type="domain" description="BTB" evidence="2">
    <location>
        <begin position="120"/>
        <end position="187"/>
    </location>
</feature>
<dbReference type="Proteomes" id="UP000019478">
    <property type="component" value="Unassembled WGS sequence"/>
</dbReference>
<dbReference type="CDD" id="cd18186">
    <property type="entry name" value="BTB_POZ_ZBTB_KLHL-like"/>
    <property type="match status" value="1"/>
</dbReference>
<reference evidence="3 4" key="1">
    <citation type="submission" date="2013-03" db="EMBL/GenBank/DDBJ databases">
        <title>The Genome Sequence of Capronia epimyces CBS 606.96.</title>
        <authorList>
            <consortium name="The Broad Institute Genomics Platform"/>
            <person name="Cuomo C."/>
            <person name="de Hoog S."/>
            <person name="Gorbushina A."/>
            <person name="Walker B."/>
            <person name="Young S.K."/>
            <person name="Zeng Q."/>
            <person name="Gargeya S."/>
            <person name="Fitzgerald M."/>
            <person name="Haas B."/>
            <person name="Abouelleil A."/>
            <person name="Allen A.W."/>
            <person name="Alvarado L."/>
            <person name="Arachchi H.M."/>
            <person name="Berlin A.M."/>
            <person name="Chapman S.B."/>
            <person name="Gainer-Dewar J."/>
            <person name="Goldberg J."/>
            <person name="Griggs A."/>
            <person name="Gujja S."/>
            <person name="Hansen M."/>
            <person name="Howarth C."/>
            <person name="Imamovic A."/>
            <person name="Ireland A."/>
            <person name="Larimer J."/>
            <person name="McCowan C."/>
            <person name="Murphy C."/>
            <person name="Pearson M."/>
            <person name="Poon T.W."/>
            <person name="Priest M."/>
            <person name="Roberts A."/>
            <person name="Saif S."/>
            <person name="Shea T."/>
            <person name="Sisk P."/>
            <person name="Sykes S."/>
            <person name="Wortman J."/>
            <person name="Nusbaum C."/>
            <person name="Birren B."/>
        </authorList>
    </citation>
    <scope>NUCLEOTIDE SEQUENCE [LARGE SCALE GENOMIC DNA]</scope>
    <source>
        <strain evidence="3 4">CBS 606.96</strain>
    </source>
</reference>
<feature type="compositionally biased region" description="Basic and acidic residues" evidence="1">
    <location>
        <begin position="1"/>
        <end position="27"/>
    </location>
</feature>
<dbReference type="HOGENOM" id="CLU_700191_0_0_1"/>
<keyword evidence="4" id="KW-1185">Reference proteome</keyword>